<dbReference type="KEGG" id="rhom:FRIFI_0405"/>
<proteinExistence type="predicted"/>
<dbReference type="Pfam" id="PF07969">
    <property type="entry name" value="Amidohydro_3"/>
    <property type="match status" value="1"/>
</dbReference>
<dbReference type="RefSeq" id="WP_092923180.1">
    <property type="nucleotide sequence ID" value="NZ_FJTZ01000011.1"/>
</dbReference>
<dbReference type="CDD" id="cd01300">
    <property type="entry name" value="YtcJ_like"/>
    <property type="match status" value="1"/>
</dbReference>
<dbReference type="Proteomes" id="UP000245695">
    <property type="component" value="Chromosome 1"/>
</dbReference>
<dbReference type="SUPFAM" id="SSF51556">
    <property type="entry name" value="Metallo-dependent hydrolases"/>
    <property type="match status" value="1"/>
</dbReference>
<dbReference type="InterPro" id="IPR032466">
    <property type="entry name" value="Metal_Hydrolase"/>
</dbReference>
<reference evidence="2 3" key="1">
    <citation type="submission" date="2014-09" db="EMBL/GenBank/DDBJ databases">
        <authorList>
            <person name="Hornung B.V."/>
        </authorList>
    </citation>
    <scope>NUCLEOTIDE SEQUENCE [LARGE SCALE GENOMIC DNA]</scope>
    <source>
        <strain evidence="2 3">FRIFI</strain>
    </source>
</reference>
<dbReference type="InterPro" id="IPR013108">
    <property type="entry name" value="Amidohydro_3"/>
</dbReference>
<dbReference type="SUPFAM" id="SSF51338">
    <property type="entry name" value="Composite domain of metallo-dependent hydrolases"/>
    <property type="match status" value="1"/>
</dbReference>
<dbReference type="AlphaFoldDB" id="A0A2P2BNJ5"/>
<name>A0A2P2BNJ5_9FIRM</name>
<dbReference type="Gene3D" id="3.20.20.140">
    <property type="entry name" value="Metal-dependent hydrolases"/>
    <property type="match status" value="1"/>
</dbReference>
<dbReference type="EMBL" id="LN650648">
    <property type="protein sequence ID" value="CEI71953.1"/>
    <property type="molecule type" value="Genomic_DNA"/>
</dbReference>
<gene>
    <name evidence="2" type="ORF">FRIFI_0405</name>
</gene>
<evidence type="ECO:0000313" key="2">
    <source>
        <dbReference type="EMBL" id="CEI71953.1"/>
    </source>
</evidence>
<dbReference type="Gene3D" id="2.30.40.10">
    <property type="entry name" value="Urease, subunit C, domain 1"/>
    <property type="match status" value="1"/>
</dbReference>
<dbReference type="PANTHER" id="PTHR22642:SF2">
    <property type="entry name" value="PROTEIN LONG AFTER FAR-RED 3"/>
    <property type="match status" value="1"/>
</dbReference>
<evidence type="ECO:0000313" key="3">
    <source>
        <dbReference type="Proteomes" id="UP000245695"/>
    </source>
</evidence>
<dbReference type="Gene3D" id="3.10.310.70">
    <property type="match status" value="1"/>
</dbReference>
<feature type="domain" description="Amidohydrolase 3" evidence="1">
    <location>
        <begin position="51"/>
        <end position="541"/>
    </location>
</feature>
<dbReference type="InterPro" id="IPR011059">
    <property type="entry name" value="Metal-dep_hydrolase_composite"/>
</dbReference>
<protein>
    <submittedName>
        <fullName evidence="2">Amidohydrolase protein</fullName>
    </submittedName>
</protein>
<evidence type="ECO:0000259" key="1">
    <source>
        <dbReference type="Pfam" id="PF07969"/>
    </source>
</evidence>
<keyword evidence="3" id="KW-1185">Reference proteome</keyword>
<dbReference type="GO" id="GO:0016810">
    <property type="term" value="F:hydrolase activity, acting on carbon-nitrogen (but not peptide) bonds"/>
    <property type="evidence" value="ECO:0007669"/>
    <property type="project" value="InterPro"/>
</dbReference>
<accession>A0A2P2BNJ5</accession>
<keyword evidence="2" id="KW-0378">Hydrolase</keyword>
<organism evidence="2 3">
    <name type="scientific">Romboutsia hominis</name>
    <dbReference type="NCBI Taxonomy" id="1507512"/>
    <lineage>
        <taxon>Bacteria</taxon>
        <taxon>Bacillati</taxon>
        <taxon>Bacillota</taxon>
        <taxon>Clostridia</taxon>
        <taxon>Peptostreptococcales</taxon>
        <taxon>Peptostreptococcaceae</taxon>
        <taxon>Romboutsia</taxon>
    </lineage>
</organism>
<sequence length="550" mass="60561">MTKKIYFNGTVVTVDKNESIAQAILVEEGKIKAVGSNEEVLALADETTEKIDLDGKTILPGFIDPHGHVVAVAQTLMIVTLGDVTSKEELLSRLKEAFESDPPTDGNWLIGFGYDNTKFEGGEHPTKFDLDQISTEVPITVSHASGHLSAVNSKALELYGYVGDDYIVPEGGVVRTVSPDSKEPNGVLEENAILDSEKKKVIKAPGFEEVLKAVVKAQKIYASLGITTTQDASVEEANHYNHILGACAQNNMLMIDIVGLATQPSTMNLMKNEGTPKREYFNHYKLAGAKTWLDGSPQGFTAWLSKPYHVVPEGQPADYCGYGTQTDEVVTNYFVDCINLNVQVHTHVNGDEACAQFLRCYKKALEITGSKADLRPVMVHCQALREDQLDDVKEIGAIPTFFNDHVRFWGDLHHDQVFGPERAQNISPIGWALEKGIKFTLHQDPPVKMPNQIIAMHTAVNRTTESGRVLGAHQRISVMEAIKAVTINGAYQYFEEDVKGSIEVGKLADLVILDKNPLEVDTMEIENIKVLETIKEGKTIFVKEAELQNA</sequence>
<dbReference type="InterPro" id="IPR033932">
    <property type="entry name" value="YtcJ-like"/>
</dbReference>
<dbReference type="PANTHER" id="PTHR22642">
    <property type="entry name" value="IMIDAZOLONEPROPIONASE"/>
    <property type="match status" value="1"/>
</dbReference>